<dbReference type="Proteomes" id="UP001189429">
    <property type="component" value="Unassembled WGS sequence"/>
</dbReference>
<evidence type="ECO:0000256" key="3">
    <source>
        <dbReference type="ARBA" id="ARBA00022531"/>
    </source>
</evidence>
<sequence>MSWLSFSTVLPARRLLSPLGRLLDASILTSTVAGYGRSVGNERRKDDASKDAGDFGDPFRFSESINVDRNYEINNGRMAMFAVLGRLLDASILTSTVAGFGRSVGTSARKAFDPAVQQGVTEPLGFFDPAGFSKGKEEAGFRNLRVAELKHGRVAMMASVGMVLPHFWKAPGFQDVPSGIGAVFTEAGGAGFVALFLGGACTSWFCGRMTPPKTLVIFGDPFRFSESINVDRNYEINNGRMAMFAVLGRLLDASILTSTVAGYGRSVGTSARKAFDPAVQQGVTEPLGFFDPAGFSKGKDEAGFRNLRVAELKHGRVAMMASVGMVLPHFWKALGFQDVPSGIGAVVTEAGGAGFVALFLGAGLHELVLWKDDASKDAGDFGDPFRFSESINVDRNYEINNGRMAMFAVLGQVFMMPSSSPNHRLARVPALRGSSPWKDQAGSRSTSSSTAARCGAAGVLAIAAAGYGRSVGPSARKAFDPAVQQGVTEPLGFFDPAGFSKGKDEAGFRKLRVAELKHGRVAMMASVGMVLPHFWTAPGFQDVPSGIGAVLTEAGGAGFVALFLGAGLHELVLWKDDASKDAGDFGVPSEFSVFDQFAGYGRSVGTSARKAFDPAVQQGVTEPLGFFNPAGFSKGKDEAGFRNLRVAELKHGRVAMMASVGMVLPHFWKAPGFQDVPSGIGAVFTEAGGAGFVALFLGAGLHELVLWKDDASKDAGDFGDPFRFSESINVDRNYEINNGRMAMFAVLVAGYGRSVGTSARKAFDPAVQQGVTEPLGFFDPAGFSKGKDEAGFRNLRVAELKHGRVAMMASVGMVLPHFWKAPGFQDVPSGIGAVFTEAGGAGFVALFLGAGLHELVLWKDDASKDAGDFGDPFRFSESINVDRNYEINNGRMAMFAVLGSVARWALPVRWTVQRRPRRQPLAFDPAVQQGVTEPLGFFDPAGFSKGKDEAGFRNLRVAELKHGRVAMMASVGMVLPHFWKAPGFQDVPSGIGAVFTEAGGAGFVALFLGAGLHELVLWKDDASKDAGDFGDPFRFSESINVDRNYEINNGRMAMFAVLGQIVAELATGKDAVTGILAIAVAGYGRSVGTSARKAFDPAVQQGVTEPLGFFNPAGFSKGKDEAGFRNLRVAELKHGRVAMMASVGMVLPHFWKAPGFQDVPSGIGAVFTEAGGAGFVALFLGAGLHELVLWKDDASKDAGDFGDPFRFSESINVDRNYEINNGRMAMFAVLGQIIAELATGKDAVSQLMG</sequence>
<dbReference type="Pfam" id="PF00504">
    <property type="entry name" value="Chloroa_b-bind"/>
    <property type="match status" value="7"/>
</dbReference>
<evidence type="ECO:0000256" key="1">
    <source>
        <dbReference type="ARBA" id="ARBA00004229"/>
    </source>
</evidence>
<dbReference type="InterPro" id="IPR022796">
    <property type="entry name" value="Chloroa_b-bind"/>
</dbReference>
<name>A0ABN9UPY2_9DINO</name>
<accession>A0ABN9UPY2</accession>
<gene>
    <name evidence="5" type="ORF">PCOR1329_LOCUS50538</name>
</gene>
<organism evidence="5 6">
    <name type="scientific">Prorocentrum cordatum</name>
    <dbReference type="NCBI Taxonomy" id="2364126"/>
    <lineage>
        <taxon>Eukaryota</taxon>
        <taxon>Sar</taxon>
        <taxon>Alveolata</taxon>
        <taxon>Dinophyceae</taxon>
        <taxon>Prorocentrales</taxon>
        <taxon>Prorocentraceae</taxon>
        <taxon>Prorocentrum</taxon>
    </lineage>
</organism>
<evidence type="ECO:0000256" key="2">
    <source>
        <dbReference type="ARBA" id="ARBA00022528"/>
    </source>
</evidence>
<comment type="caution">
    <text evidence="5">The sequence shown here is derived from an EMBL/GenBank/DDBJ whole genome shotgun (WGS) entry which is preliminary data.</text>
</comment>
<proteinExistence type="predicted"/>
<keyword evidence="3" id="KW-0602">Photosynthesis</keyword>
<keyword evidence="6" id="KW-1185">Reference proteome</keyword>
<dbReference type="Gene3D" id="1.10.3460.10">
    <property type="entry name" value="Chlorophyll a/b binding protein domain"/>
    <property type="match status" value="8"/>
</dbReference>
<keyword evidence="4" id="KW-0934">Plastid</keyword>
<comment type="subcellular location">
    <subcellularLocation>
        <location evidence="1">Plastid</location>
        <location evidence="1">Chloroplast</location>
    </subcellularLocation>
</comment>
<evidence type="ECO:0000313" key="5">
    <source>
        <dbReference type="EMBL" id="CAK0862019.1"/>
    </source>
</evidence>
<reference evidence="5" key="1">
    <citation type="submission" date="2023-10" db="EMBL/GenBank/DDBJ databases">
        <authorList>
            <person name="Chen Y."/>
            <person name="Shah S."/>
            <person name="Dougan E. K."/>
            <person name="Thang M."/>
            <person name="Chan C."/>
        </authorList>
    </citation>
    <scope>NUCLEOTIDE SEQUENCE [LARGE SCALE GENOMIC DNA]</scope>
</reference>
<evidence type="ECO:0000256" key="4">
    <source>
        <dbReference type="ARBA" id="ARBA00022640"/>
    </source>
</evidence>
<dbReference type="EMBL" id="CAUYUJ010016116">
    <property type="protein sequence ID" value="CAK0862019.1"/>
    <property type="molecule type" value="Genomic_DNA"/>
</dbReference>
<dbReference type="SUPFAM" id="SSF103511">
    <property type="entry name" value="Chlorophyll a-b binding protein"/>
    <property type="match status" value="7"/>
</dbReference>
<evidence type="ECO:0000313" key="6">
    <source>
        <dbReference type="Proteomes" id="UP001189429"/>
    </source>
</evidence>
<protein>
    <submittedName>
        <fullName evidence="5">Uncharacterized protein</fullName>
    </submittedName>
</protein>
<keyword evidence="2" id="KW-0150">Chloroplast</keyword>
<dbReference type="InterPro" id="IPR001344">
    <property type="entry name" value="Chloro_AB-bd_pln"/>
</dbReference>
<dbReference type="PANTHER" id="PTHR21649">
    <property type="entry name" value="CHLOROPHYLL A/B BINDING PROTEIN"/>
    <property type="match status" value="1"/>
</dbReference>